<name>A0A9X2GIC4_9ACTN</name>
<feature type="region of interest" description="Disordered" evidence="1">
    <location>
        <begin position="1"/>
        <end position="26"/>
    </location>
</feature>
<dbReference type="RefSeq" id="WP_253745331.1">
    <property type="nucleotide sequence ID" value="NZ_BAABKA010000065.1"/>
</dbReference>
<keyword evidence="4" id="KW-1185">Reference proteome</keyword>
<protein>
    <submittedName>
        <fullName evidence="3">Uncharacterized protein</fullName>
    </submittedName>
</protein>
<feature type="transmembrane region" description="Helical" evidence="2">
    <location>
        <begin position="41"/>
        <end position="61"/>
    </location>
</feature>
<evidence type="ECO:0000256" key="2">
    <source>
        <dbReference type="SAM" id="Phobius"/>
    </source>
</evidence>
<evidence type="ECO:0000256" key="1">
    <source>
        <dbReference type="SAM" id="MobiDB-lite"/>
    </source>
</evidence>
<keyword evidence="2" id="KW-0472">Membrane</keyword>
<reference evidence="3" key="1">
    <citation type="submission" date="2022-06" db="EMBL/GenBank/DDBJ databases">
        <title>Sequencing the genomes of 1000 actinobacteria strains.</title>
        <authorList>
            <person name="Klenk H.-P."/>
        </authorList>
    </citation>
    <scope>NUCLEOTIDE SEQUENCE</scope>
    <source>
        <strain evidence="3">DSM 46694</strain>
    </source>
</reference>
<accession>A0A9X2GIC4</accession>
<keyword evidence="2" id="KW-0812">Transmembrane</keyword>
<feature type="compositionally biased region" description="Polar residues" evidence="1">
    <location>
        <begin position="1"/>
        <end position="16"/>
    </location>
</feature>
<dbReference type="AlphaFoldDB" id="A0A9X2GIC4"/>
<dbReference type="EMBL" id="JAMZEB010000002">
    <property type="protein sequence ID" value="MCP2358242.1"/>
    <property type="molecule type" value="Genomic_DNA"/>
</dbReference>
<gene>
    <name evidence="3" type="ORF">HD597_005262</name>
</gene>
<dbReference type="Proteomes" id="UP001139648">
    <property type="component" value="Unassembled WGS sequence"/>
</dbReference>
<sequence>METSPSNPHTHCTPGTVTGVALSRPLTTDGAGDPATIAVPWPFLTAVVVGLPVVATVAALVTRTGSPLARRIL</sequence>
<keyword evidence="2" id="KW-1133">Transmembrane helix</keyword>
<evidence type="ECO:0000313" key="4">
    <source>
        <dbReference type="Proteomes" id="UP001139648"/>
    </source>
</evidence>
<evidence type="ECO:0000313" key="3">
    <source>
        <dbReference type="EMBL" id="MCP2358242.1"/>
    </source>
</evidence>
<proteinExistence type="predicted"/>
<organism evidence="3 4">
    <name type="scientific">Nonomuraea thailandensis</name>
    <dbReference type="NCBI Taxonomy" id="1188745"/>
    <lineage>
        <taxon>Bacteria</taxon>
        <taxon>Bacillati</taxon>
        <taxon>Actinomycetota</taxon>
        <taxon>Actinomycetes</taxon>
        <taxon>Streptosporangiales</taxon>
        <taxon>Streptosporangiaceae</taxon>
        <taxon>Nonomuraea</taxon>
    </lineage>
</organism>
<comment type="caution">
    <text evidence="3">The sequence shown here is derived from an EMBL/GenBank/DDBJ whole genome shotgun (WGS) entry which is preliminary data.</text>
</comment>